<keyword evidence="1" id="KW-0808">Transferase</keyword>
<protein>
    <submittedName>
        <fullName evidence="4">Glycosyltransferase family 4 protein</fullName>
    </submittedName>
</protein>
<reference evidence="4" key="1">
    <citation type="submission" date="2021-07" db="EMBL/GenBank/DDBJ databases">
        <title>New genus and species of the family Alcaligenaceae.</title>
        <authorList>
            <person name="Hahn M.W."/>
        </authorList>
    </citation>
    <scope>NUCLEOTIDE SEQUENCE</scope>
    <source>
        <strain evidence="4">LF4-65</strain>
    </source>
</reference>
<feature type="domain" description="Glycosyl transferase family 1" evidence="2">
    <location>
        <begin position="211"/>
        <end position="364"/>
    </location>
</feature>
<evidence type="ECO:0000313" key="5">
    <source>
        <dbReference type="Proteomes" id="UP000739565"/>
    </source>
</evidence>
<gene>
    <name evidence="4" type="ORF">KZZ10_05375</name>
</gene>
<dbReference type="PANTHER" id="PTHR46401:SF2">
    <property type="entry name" value="GLYCOSYLTRANSFERASE WBBK-RELATED"/>
    <property type="match status" value="1"/>
</dbReference>
<dbReference type="AlphaFoldDB" id="A0A953N8P5"/>
<comment type="caution">
    <text evidence="4">The sequence shown here is derived from an EMBL/GenBank/DDBJ whole genome shotgun (WGS) entry which is preliminary data.</text>
</comment>
<dbReference type="InterPro" id="IPR001296">
    <property type="entry name" value="Glyco_trans_1"/>
</dbReference>
<name>A0A953N8P5_9BURK</name>
<dbReference type="Pfam" id="PF00534">
    <property type="entry name" value="Glycos_transf_1"/>
    <property type="match status" value="1"/>
</dbReference>
<evidence type="ECO:0000256" key="1">
    <source>
        <dbReference type="ARBA" id="ARBA00022679"/>
    </source>
</evidence>
<evidence type="ECO:0000259" key="3">
    <source>
        <dbReference type="Pfam" id="PF13439"/>
    </source>
</evidence>
<dbReference type="Pfam" id="PF13439">
    <property type="entry name" value="Glyco_transf_4"/>
    <property type="match status" value="1"/>
</dbReference>
<dbReference type="GO" id="GO:0009103">
    <property type="term" value="P:lipopolysaccharide biosynthetic process"/>
    <property type="evidence" value="ECO:0007669"/>
    <property type="project" value="TreeGrafter"/>
</dbReference>
<keyword evidence="5" id="KW-1185">Reference proteome</keyword>
<evidence type="ECO:0000313" key="4">
    <source>
        <dbReference type="EMBL" id="MBZ1350068.1"/>
    </source>
</evidence>
<accession>A0A953N8P5</accession>
<dbReference type="InterPro" id="IPR028098">
    <property type="entry name" value="Glyco_trans_4-like_N"/>
</dbReference>
<dbReference type="GO" id="GO:0016757">
    <property type="term" value="F:glycosyltransferase activity"/>
    <property type="evidence" value="ECO:0007669"/>
    <property type="project" value="InterPro"/>
</dbReference>
<dbReference type="PANTHER" id="PTHR46401">
    <property type="entry name" value="GLYCOSYLTRANSFERASE WBBK-RELATED"/>
    <property type="match status" value="1"/>
</dbReference>
<dbReference type="FunFam" id="3.40.50.2000:FF:000119">
    <property type="entry name" value="Glycosyl transferase group 1"/>
    <property type="match status" value="1"/>
</dbReference>
<dbReference type="Gene3D" id="3.40.50.2000">
    <property type="entry name" value="Glycogen Phosphorylase B"/>
    <property type="match status" value="2"/>
</dbReference>
<dbReference type="Proteomes" id="UP000739565">
    <property type="component" value="Unassembled WGS sequence"/>
</dbReference>
<evidence type="ECO:0000259" key="2">
    <source>
        <dbReference type="Pfam" id="PF00534"/>
    </source>
</evidence>
<sequence>MMHVGFGVTALCKGLAGGSQDGISHYTQELITQFAKRAELNLQPFSFAVGAQDIKELDRKVFETASPQHLPHSVLHLGKYPTGALYSAFTGADFPDINKLGKVDLIHATDHYIPRAKFAPMVATLMDAIPFSHPEWSSGRFRGAKNALWKKAISWADHIITISEHSKQELCMWTGVAAERISVIPLGVDARWFREVTAEEFALVRAKFKLPSQYFISVGTLQPRKNVGGVIAAHRAMSLAQRKQTPLVIVGRAGWKCEEEIKQIEADAQTGTIVWLQQVSDAELLPILKAARALLFPSLAEGFGLPVLEGFAAQVPVITSTTTSLPEVAGTAALAVEPTDVDALSEAMRRVLDDHALHASLQQHGLARAQRFTWESCAEATLATYQRLTTG</sequence>
<feature type="domain" description="Glycosyltransferase subfamily 4-like N-terminal" evidence="3">
    <location>
        <begin position="72"/>
        <end position="190"/>
    </location>
</feature>
<dbReference type="CDD" id="cd03809">
    <property type="entry name" value="GT4_MtfB-like"/>
    <property type="match status" value="1"/>
</dbReference>
<proteinExistence type="predicted"/>
<dbReference type="SUPFAM" id="SSF53756">
    <property type="entry name" value="UDP-Glycosyltransferase/glycogen phosphorylase"/>
    <property type="match status" value="1"/>
</dbReference>
<dbReference type="RefSeq" id="WP_259660467.1">
    <property type="nucleotide sequence ID" value="NZ_JAHXRI010000006.1"/>
</dbReference>
<organism evidence="4 5">
    <name type="scientific">Zwartia hollandica</name>
    <dbReference type="NCBI Taxonomy" id="324606"/>
    <lineage>
        <taxon>Bacteria</taxon>
        <taxon>Pseudomonadati</taxon>
        <taxon>Pseudomonadota</taxon>
        <taxon>Betaproteobacteria</taxon>
        <taxon>Burkholderiales</taxon>
        <taxon>Alcaligenaceae</taxon>
        <taxon>Zwartia</taxon>
    </lineage>
</organism>
<dbReference type="EMBL" id="JAHXRI010000006">
    <property type="protein sequence ID" value="MBZ1350068.1"/>
    <property type="molecule type" value="Genomic_DNA"/>
</dbReference>